<protein>
    <recommendedName>
        <fullName evidence="2">histidine kinase</fullName>
        <ecNumber evidence="2">2.7.13.3</ecNumber>
    </recommendedName>
</protein>
<evidence type="ECO:0000256" key="5">
    <source>
        <dbReference type="ARBA" id="ARBA00023012"/>
    </source>
</evidence>
<comment type="caution">
    <text evidence="7">The sequence shown here is derived from an EMBL/GenBank/DDBJ whole genome shotgun (WGS) entry which is preliminary data.</text>
</comment>
<keyword evidence="3" id="KW-0597">Phosphoprotein</keyword>
<dbReference type="SUPFAM" id="SSF55874">
    <property type="entry name" value="ATPase domain of HSP90 chaperone/DNA topoisomerase II/histidine kinase"/>
    <property type="match status" value="1"/>
</dbReference>
<evidence type="ECO:0000313" key="7">
    <source>
        <dbReference type="EMBL" id="MDQ0151241.1"/>
    </source>
</evidence>
<dbReference type="CDD" id="cd00082">
    <property type="entry name" value="HisKA"/>
    <property type="match status" value="1"/>
</dbReference>
<feature type="domain" description="Histidine kinase" evidence="6">
    <location>
        <begin position="47"/>
        <end position="266"/>
    </location>
</feature>
<evidence type="ECO:0000256" key="4">
    <source>
        <dbReference type="ARBA" id="ARBA00022777"/>
    </source>
</evidence>
<name>A0ABT9UY67_9FIRM</name>
<dbReference type="Pfam" id="PF00512">
    <property type="entry name" value="HisKA"/>
    <property type="match status" value="1"/>
</dbReference>
<dbReference type="GO" id="GO:0016301">
    <property type="term" value="F:kinase activity"/>
    <property type="evidence" value="ECO:0007669"/>
    <property type="project" value="UniProtKB-KW"/>
</dbReference>
<keyword evidence="8" id="KW-1185">Reference proteome</keyword>
<dbReference type="CDD" id="cd00075">
    <property type="entry name" value="HATPase"/>
    <property type="match status" value="1"/>
</dbReference>
<sequence length="293" mass="34062">MLLIKVGKGMIQNKIKDNINELSKKDMIVLIEKLKNKQEMQEKFILDIYHDLRSPLNVIMSVNQMLESIKKNNELYNTKETEYLKMLRRNSYKMLKLIDNLMDVTKLEKNHFEIKKKNIEIVRFIEGTIESIDKYAKQKNLTLIFDTNKEECIVAIDPEALDRICINLISNAIKFSESENFIYITLMIDNKLVKISFMDNGIGISKEDQKNIFNRFNQVNTNGEYKGSGIGLDLVKSLVELHGGSVSLESKLGYGSNFIITLPNEKIESEEIKFEEERNKVQLLEIEFSDIYL</sequence>
<dbReference type="PROSITE" id="PS50109">
    <property type="entry name" value="HIS_KIN"/>
    <property type="match status" value="1"/>
</dbReference>
<dbReference type="InterPro" id="IPR003661">
    <property type="entry name" value="HisK_dim/P_dom"/>
</dbReference>
<dbReference type="Gene3D" id="3.30.565.10">
    <property type="entry name" value="Histidine kinase-like ATPase, C-terminal domain"/>
    <property type="match status" value="1"/>
</dbReference>
<dbReference type="InterPro" id="IPR004358">
    <property type="entry name" value="Sig_transdc_His_kin-like_C"/>
</dbReference>
<proteinExistence type="predicted"/>
<dbReference type="InterPro" id="IPR036890">
    <property type="entry name" value="HATPase_C_sf"/>
</dbReference>
<accession>A0ABT9UY67</accession>
<dbReference type="PRINTS" id="PR00344">
    <property type="entry name" value="BCTRLSENSOR"/>
</dbReference>
<dbReference type="EC" id="2.7.13.3" evidence="2"/>
<gene>
    <name evidence="7" type="ORF">J2S18_003218</name>
</gene>
<evidence type="ECO:0000313" key="8">
    <source>
        <dbReference type="Proteomes" id="UP001228504"/>
    </source>
</evidence>
<dbReference type="Proteomes" id="UP001228504">
    <property type="component" value="Unassembled WGS sequence"/>
</dbReference>
<dbReference type="Pfam" id="PF02518">
    <property type="entry name" value="HATPase_c"/>
    <property type="match status" value="1"/>
</dbReference>
<evidence type="ECO:0000256" key="2">
    <source>
        <dbReference type="ARBA" id="ARBA00012438"/>
    </source>
</evidence>
<dbReference type="PANTHER" id="PTHR43547:SF2">
    <property type="entry name" value="HYBRID SIGNAL TRANSDUCTION HISTIDINE KINASE C"/>
    <property type="match status" value="1"/>
</dbReference>
<dbReference type="SMART" id="SM00388">
    <property type="entry name" value="HisKA"/>
    <property type="match status" value="1"/>
</dbReference>
<evidence type="ECO:0000256" key="3">
    <source>
        <dbReference type="ARBA" id="ARBA00022553"/>
    </source>
</evidence>
<comment type="catalytic activity">
    <reaction evidence="1">
        <text>ATP + protein L-histidine = ADP + protein N-phospho-L-histidine.</text>
        <dbReference type="EC" id="2.7.13.3"/>
    </reaction>
</comment>
<reference evidence="7 8" key="1">
    <citation type="submission" date="2023-07" db="EMBL/GenBank/DDBJ databases">
        <title>Genomic Encyclopedia of Type Strains, Phase IV (KMG-IV): sequencing the most valuable type-strain genomes for metagenomic binning, comparative biology and taxonomic classification.</title>
        <authorList>
            <person name="Goeker M."/>
        </authorList>
    </citation>
    <scope>NUCLEOTIDE SEQUENCE [LARGE SCALE GENOMIC DNA]</scope>
    <source>
        <strain evidence="7 8">DSM 20694</strain>
    </source>
</reference>
<evidence type="ECO:0000259" key="6">
    <source>
        <dbReference type="PROSITE" id="PS50109"/>
    </source>
</evidence>
<dbReference type="InterPro" id="IPR003594">
    <property type="entry name" value="HATPase_dom"/>
</dbReference>
<dbReference type="SMART" id="SM00387">
    <property type="entry name" value="HATPase_c"/>
    <property type="match status" value="1"/>
</dbReference>
<dbReference type="InterPro" id="IPR005467">
    <property type="entry name" value="His_kinase_dom"/>
</dbReference>
<keyword evidence="4 7" id="KW-0418">Kinase</keyword>
<dbReference type="SUPFAM" id="SSF47384">
    <property type="entry name" value="Homodimeric domain of signal transducing histidine kinase"/>
    <property type="match status" value="1"/>
</dbReference>
<organism evidence="7 8">
    <name type="scientific">Eubacterium multiforme</name>
    <dbReference type="NCBI Taxonomy" id="83339"/>
    <lineage>
        <taxon>Bacteria</taxon>
        <taxon>Bacillati</taxon>
        <taxon>Bacillota</taxon>
        <taxon>Clostridia</taxon>
        <taxon>Eubacteriales</taxon>
        <taxon>Eubacteriaceae</taxon>
        <taxon>Eubacterium</taxon>
    </lineage>
</organism>
<keyword evidence="4 7" id="KW-0808">Transferase</keyword>
<keyword evidence="5" id="KW-0902">Two-component regulatory system</keyword>
<dbReference type="PANTHER" id="PTHR43547">
    <property type="entry name" value="TWO-COMPONENT HISTIDINE KINASE"/>
    <property type="match status" value="1"/>
</dbReference>
<dbReference type="InterPro" id="IPR036097">
    <property type="entry name" value="HisK_dim/P_sf"/>
</dbReference>
<dbReference type="EMBL" id="JAUSUF010000022">
    <property type="protein sequence ID" value="MDQ0151241.1"/>
    <property type="molecule type" value="Genomic_DNA"/>
</dbReference>
<dbReference type="Gene3D" id="1.10.287.130">
    <property type="match status" value="1"/>
</dbReference>
<evidence type="ECO:0000256" key="1">
    <source>
        <dbReference type="ARBA" id="ARBA00000085"/>
    </source>
</evidence>